<comment type="similarity">
    <text evidence="1">Belongs to the peptidase S58 family.</text>
</comment>
<dbReference type="SUPFAM" id="SSF56266">
    <property type="entry name" value="DmpA/ArgJ-like"/>
    <property type="match status" value="1"/>
</dbReference>
<evidence type="ECO:0000313" key="4">
    <source>
        <dbReference type="Proteomes" id="UP001499988"/>
    </source>
</evidence>
<sequence length="343" mass="34894">MIKAYLGAAMALLLSLSHAYATDQTTPELFQIQGLKLGQISDPEGLTGITVLRFDQGATASVDVRGAAPGTRETDLLKPENLVDKVHAIVLSGGSAFGLDAMSGVAHQLERDGIGFDTGVAQVPIVTGAVLFDLALGNPRSRPDFAMGAAATRAANRTDAKQGNVGAGTGASAGKIRGMAHATKTGLGIETLSLDNGLVIAAIVAVNAWGDVYNRQGDQIAGTRNDEGDGFVSGTELIKQGAAATGFVGRNTTIGAIVTNATLTKSEALKVAQVAHDGFGRAIRPVHTLNDGDVIFAAGTGEIGAVNVNTLGVLAAEVMETAIHNAVHQAEASGGLPAARDIK</sequence>
<evidence type="ECO:0000256" key="1">
    <source>
        <dbReference type="ARBA" id="ARBA00007068"/>
    </source>
</evidence>
<reference evidence="4" key="1">
    <citation type="journal article" date="2019" name="Int. J. Syst. Evol. Microbiol.">
        <title>The Global Catalogue of Microorganisms (GCM) 10K type strain sequencing project: providing services to taxonomists for standard genome sequencing and annotation.</title>
        <authorList>
            <consortium name="The Broad Institute Genomics Platform"/>
            <consortium name="The Broad Institute Genome Sequencing Center for Infectious Disease"/>
            <person name="Wu L."/>
            <person name="Ma J."/>
        </authorList>
    </citation>
    <scope>NUCLEOTIDE SEQUENCE [LARGE SCALE GENOMIC DNA]</scope>
    <source>
        <strain evidence="4">JCM 18401</strain>
    </source>
</reference>
<proteinExistence type="inferred from homology"/>
<dbReference type="Pfam" id="PF03576">
    <property type="entry name" value="Peptidase_S58"/>
    <property type="match status" value="1"/>
</dbReference>
<name>A0ABP9FBQ2_9GAMM</name>
<dbReference type="Gene3D" id="3.60.70.12">
    <property type="entry name" value="L-amino peptidase D-ALA esterase/amidase"/>
    <property type="match status" value="1"/>
</dbReference>
<dbReference type="RefSeq" id="WP_345336168.1">
    <property type="nucleotide sequence ID" value="NZ_BAABJZ010000092.1"/>
</dbReference>
<evidence type="ECO:0000313" key="3">
    <source>
        <dbReference type="EMBL" id="GAA4894163.1"/>
    </source>
</evidence>
<accession>A0ABP9FBQ2</accession>
<dbReference type="Proteomes" id="UP001499988">
    <property type="component" value="Unassembled WGS sequence"/>
</dbReference>
<dbReference type="InterPro" id="IPR005321">
    <property type="entry name" value="Peptidase_S58_DmpA"/>
</dbReference>
<feature type="signal peptide" evidence="2">
    <location>
        <begin position="1"/>
        <end position="21"/>
    </location>
</feature>
<organism evidence="3 4">
    <name type="scientific">Ferrimonas pelagia</name>
    <dbReference type="NCBI Taxonomy" id="1177826"/>
    <lineage>
        <taxon>Bacteria</taxon>
        <taxon>Pseudomonadati</taxon>
        <taxon>Pseudomonadota</taxon>
        <taxon>Gammaproteobacteria</taxon>
        <taxon>Alteromonadales</taxon>
        <taxon>Ferrimonadaceae</taxon>
        <taxon>Ferrimonas</taxon>
    </lineage>
</organism>
<comment type="caution">
    <text evidence="3">The sequence shown here is derived from an EMBL/GenBank/DDBJ whole genome shotgun (WGS) entry which is preliminary data.</text>
</comment>
<dbReference type="PANTHER" id="PTHR36512:SF3">
    <property type="entry name" value="BLR5678 PROTEIN"/>
    <property type="match status" value="1"/>
</dbReference>
<dbReference type="InterPro" id="IPR016117">
    <property type="entry name" value="ArgJ-like_dom_sf"/>
</dbReference>
<protein>
    <submittedName>
        <fullName evidence="3">P1 family peptidase</fullName>
    </submittedName>
</protein>
<dbReference type="EMBL" id="BAABJZ010000092">
    <property type="protein sequence ID" value="GAA4894163.1"/>
    <property type="molecule type" value="Genomic_DNA"/>
</dbReference>
<dbReference type="CDD" id="cd02252">
    <property type="entry name" value="nylC_like"/>
    <property type="match status" value="1"/>
</dbReference>
<feature type="chain" id="PRO_5047479608" evidence="2">
    <location>
        <begin position="22"/>
        <end position="343"/>
    </location>
</feature>
<keyword evidence="4" id="KW-1185">Reference proteome</keyword>
<gene>
    <name evidence="3" type="ORF">GCM10023333_29140</name>
</gene>
<evidence type="ECO:0000256" key="2">
    <source>
        <dbReference type="SAM" id="SignalP"/>
    </source>
</evidence>
<keyword evidence="2" id="KW-0732">Signal</keyword>
<dbReference type="PANTHER" id="PTHR36512">
    <property type="entry name" value="D-AMINOPEPTIDASE"/>
    <property type="match status" value="1"/>
</dbReference>